<organism evidence="2 3">
    <name type="scientific">Clohesyomyces aquaticus</name>
    <dbReference type="NCBI Taxonomy" id="1231657"/>
    <lineage>
        <taxon>Eukaryota</taxon>
        <taxon>Fungi</taxon>
        <taxon>Dikarya</taxon>
        <taxon>Ascomycota</taxon>
        <taxon>Pezizomycotina</taxon>
        <taxon>Dothideomycetes</taxon>
        <taxon>Pleosporomycetidae</taxon>
        <taxon>Pleosporales</taxon>
        <taxon>Lindgomycetaceae</taxon>
        <taxon>Clohesyomyces</taxon>
    </lineage>
</organism>
<name>A0A1Y1XYY4_9PLEO</name>
<reference evidence="2 3" key="1">
    <citation type="submission" date="2016-07" db="EMBL/GenBank/DDBJ databases">
        <title>Pervasive Adenine N6-methylation of Active Genes in Fungi.</title>
        <authorList>
            <consortium name="DOE Joint Genome Institute"/>
            <person name="Mondo S.J."/>
            <person name="Dannebaum R.O."/>
            <person name="Kuo R.C."/>
            <person name="Labutti K."/>
            <person name="Haridas S."/>
            <person name="Kuo A."/>
            <person name="Salamov A."/>
            <person name="Ahrendt S.R."/>
            <person name="Lipzen A."/>
            <person name="Sullivan W."/>
            <person name="Andreopoulos W.B."/>
            <person name="Clum A."/>
            <person name="Lindquist E."/>
            <person name="Daum C."/>
            <person name="Ramamoorthy G.K."/>
            <person name="Gryganskyi A."/>
            <person name="Culley D."/>
            <person name="Magnuson J.K."/>
            <person name="James T.Y."/>
            <person name="O'Malley M.A."/>
            <person name="Stajich J.E."/>
            <person name="Spatafora J.W."/>
            <person name="Visel A."/>
            <person name="Grigoriev I.V."/>
        </authorList>
    </citation>
    <scope>NUCLEOTIDE SEQUENCE [LARGE SCALE GENOMIC DNA]</scope>
    <source>
        <strain evidence="2 3">CBS 115471</strain>
    </source>
</reference>
<protein>
    <submittedName>
        <fullName evidence="2">Uncharacterized protein</fullName>
    </submittedName>
</protein>
<evidence type="ECO:0000313" key="3">
    <source>
        <dbReference type="Proteomes" id="UP000193144"/>
    </source>
</evidence>
<dbReference type="AlphaFoldDB" id="A0A1Y1XYY4"/>
<sequence length="343" mass="38029">MATQSRALTVSSKFDSSSSSIHGQGRPPSMLYTVLPTALQNRIPTLPSIRRSLSGFRGYSPPGKKLRAEEASEPESPPPGYTSRDESEAPHGDWIVSSDAEGVELGDNISERRGSSGSMPPPFQLPETDSGINWKYANQGISLTTQAYQESSDMARGTDDDSILLTRQLYMHGITYLLRGVPSRLTQDEILSIHAAIPASIAEVQNDPNSHAVVPLAQQGPLTPEERDRNPSLLHRTTAWIIFQTFVLVQCLLPYVRLFLEHAYRWEREHRVTHRVLNTGIMTVDELGRRSLQLSRTVCQMHDGKVGQAINDLALWWVQGLTGGIHQGISEGISRTSRIEKIE</sequence>
<accession>A0A1Y1XYY4</accession>
<feature type="region of interest" description="Disordered" evidence="1">
    <location>
        <begin position="51"/>
        <end position="129"/>
    </location>
</feature>
<comment type="caution">
    <text evidence="2">The sequence shown here is derived from an EMBL/GenBank/DDBJ whole genome shotgun (WGS) entry which is preliminary data.</text>
</comment>
<feature type="compositionally biased region" description="Polar residues" evidence="1">
    <location>
        <begin position="1"/>
        <end position="10"/>
    </location>
</feature>
<dbReference type="STRING" id="1231657.A0A1Y1XYY4"/>
<evidence type="ECO:0000256" key="1">
    <source>
        <dbReference type="SAM" id="MobiDB-lite"/>
    </source>
</evidence>
<feature type="region of interest" description="Disordered" evidence="1">
    <location>
        <begin position="1"/>
        <end position="29"/>
    </location>
</feature>
<evidence type="ECO:0000313" key="2">
    <source>
        <dbReference type="EMBL" id="ORX90973.1"/>
    </source>
</evidence>
<gene>
    <name evidence="2" type="ORF">BCR34DRAFT_677999</name>
</gene>
<dbReference type="EMBL" id="MCFA01000500">
    <property type="protein sequence ID" value="ORX90973.1"/>
    <property type="molecule type" value="Genomic_DNA"/>
</dbReference>
<keyword evidence="3" id="KW-1185">Reference proteome</keyword>
<proteinExistence type="predicted"/>
<feature type="compositionally biased region" description="Low complexity" evidence="1">
    <location>
        <begin position="11"/>
        <end position="20"/>
    </location>
</feature>
<dbReference type="OrthoDB" id="190201at2759"/>
<dbReference type="Proteomes" id="UP000193144">
    <property type="component" value="Unassembled WGS sequence"/>
</dbReference>